<reference evidence="1 2" key="1">
    <citation type="submission" date="2018-06" db="EMBL/GenBank/DDBJ databases">
        <title>Genome analysis of cellulolytic fungus Trichoderma lentiforme CFAM-422.</title>
        <authorList>
            <person name="Steindorff A.S."/>
            <person name="Formighieri E.F."/>
            <person name="Midorikawa G.E.O."/>
            <person name="Tamietti M.S."/>
            <person name="Ramos E.Z."/>
            <person name="Silva A.S."/>
            <person name="Bon E.P.S."/>
            <person name="Mendes T.D."/>
            <person name="Damaso M.C.T."/>
            <person name="Favaro L.C.L."/>
        </authorList>
    </citation>
    <scope>NUCLEOTIDE SEQUENCE [LARGE SCALE GENOMIC DNA]</scope>
    <source>
        <strain evidence="1 2">CFAM-422</strain>
    </source>
</reference>
<dbReference type="Proteomes" id="UP000801864">
    <property type="component" value="Unassembled WGS sequence"/>
</dbReference>
<keyword evidence="2" id="KW-1185">Reference proteome</keyword>
<evidence type="ECO:0000313" key="1">
    <source>
        <dbReference type="EMBL" id="KAF3054770.1"/>
    </source>
</evidence>
<organism evidence="1 2">
    <name type="scientific">Trichoderma lentiforme</name>
    <dbReference type="NCBI Taxonomy" id="1567552"/>
    <lineage>
        <taxon>Eukaryota</taxon>
        <taxon>Fungi</taxon>
        <taxon>Dikarya</taxon>
        <taxon>Ascomycota</taxon>
        <taxon>Pezizomycotina</taxon>
        <taxon>Sordariomycetes</taxon>
        <taxon>Hypocreomycetidae</taxon>
        <taxon>Hypocreales</taxon>
        <taxon>Hypocreaceae</taxon>
        <taxon>Trichoderma</taxon>
    </lineage>
</organism>
<protein>
    <submittedName>
        <fullName evidence="1">Uncharacterized protein</fullName>
    </submittedName>
</protein>
<sequence>MDQRIRIPSSLRHVASAVQAPFSQRSWVWVLGLIISLDVLTDGIAQGLELLLIDVVCAAAPPIKDLNWVRTRLSVDLGVVPCRGPQYPPKTVGVIKNGPQSTQPY</sequence>
<comment type="caution">
    <text evidence="1">The sequence shown here is derived from an EMBL/GenBank/DDBJ whole genome shotgun (WGS) entry which is preliminary data.</text>
</comment>
<gene>
    <name evidence="1" type="ORF">CFAM422_013275</name>
</gene>
<accession>A0A9P5C5U1</accession>
<dbReference type="EMBL" id="QLNT01000040">
    <property type="protein sequence ID" value="KAF3054770.1"/>
    <property type="molecule type" value="Genomic_DNA"/>
</dbReference>
<proteinExistence type="predicted"/>
<name>A0A9P5C5U1_9HYPO</name>
<evidence type="ECO:0000313" key="2">
    <source>
        <dbReference type="Proteomes" id="UP000801864"/>
    </source>
</evidence>
<dbReference type="AlphaFoldDB" id="A0A9P5C5U1"/>